<dbReference type="Proteomes" id="UP001603013">
    <property type="component" value="Unassembled WGS sequence"/>
</dbReference>
<dbReference type="SMART" id="SM00903">
    <property type="entry name" value="Flavin_Reduct"/>
    <property type="match status" value="1"/>
</dbReference>
<feature type="domain" description="Flavin reductase like" evidence="2">
    <location>
        <begin position="12"/>
        <end position="160"/>
    </location>
</feature>
<evidence type="ECO:0000313" key="4">
    <source>
        <dbReference type="Proteomes" id="UP001603013"/>
    </source>
</evidence>
<comment type="caution">
    <text evidence="3">The sequence shown here is derived from an EMBL/GenBank/DDBJ whole genome shotgun (WGS) entry which is preliminary data.</text>
</comment>
<evidence type="ECO:0000259" key="2">
    <source>
        <dbReference type="SMART" id="SM00903"/>
    </source>
</evidence>
<dbReference type="PANTHER" id="PTHR30466">
    <property type="entry name" value="FLAVIN REDUCTASE"/>
    <property type="match status" value="1"/>
</dbReference>
<organism evidence="3 4">
    <name type="scientific">Streptomyces lateritius</name>
    <dbReference type="NCBI Taxonomy" id="67313"/>
    <lineage>
        <taxon>Bacteria</taxon>
        <taxon>Bacillati</taxon>
        <taxon>Actinomycetota</taxon>
        <taxon>Actinomycetes</taxon>
        <taxon>Kitasatosporales</taxon>
        <taxon>Streptomycetaceae</taxon>
        <taxon>Streptomyces</taxon>
    </lineage>
</organism>
<gene>
    <name evidence="3" type="ORF">ACF05T_05210</name>
</gene>
<dbReference type="SUPFAM" id="SSF50475">
    <property type="entry name" value="FMN-binding split barrel"/>
    <property type="match status" value="1"/>
</dbReference>
<proteinExistence type="predicted"/>
<dbReference type="EMBL" id="JBIBSM010000002">
    <property type="protein sequence ID" value="MFF8275510.1"/>
    <property type="molecule type" value="Genomic_DNA"/>
</dbReference>
<reference evidence="3 4" key="1">
    <citation type="submission" date="2024-10" db="EMBL/GenBank/DDBJ databases">
        <title>The Natural Products Discovery Center: Release of the First 8490 Sequenced Strains for Exploring Actinobacteria Biosynthetic Diversity.</title>
        <authorList>
            <person name="Kalkreuter E."/>
            <person name="Kautsar S.A."/>
            <person name="Yang D."/>
            <person name="Bader C.D."/>
            <person name="Teijaro C.N."/>
            <person name="Fluegel L."/>
            <person name="Davis C.M."/>
            <person name="Simpson J.R."/>
            <person name="Lauterbach L."/>
            <person name="Steele A.D."/>
            <person name="Gui C."/>
            <person name="Meng S."/>
            <person name="Li G."/>
            <person name="Viehrig K."/>
            <person name="Ye F."/>
            <person name="Su P."/>
            <person name="Kiefer A.F."/>
            <person name="Nichols A."/>
            <person name="Cepeda A.J."/>
            <person name="Yan W."/>
            <person name="Fan B."/>
            <person name="Jiang Y."/>
            <person name="Adhikari A."/>
            <person name="Zheng C.-J."/>
            <person name="Schuster L."/>
            <person name="Cowan T.M."/>
            <person name="Smanski M.J."/>
            <person name="Chevrette M.G."/>
            <person name="De Carvalho L.P.S."/>
            <person name="Shen B."/>
        </authorList>
    </citation>
    <scope>NUCLEOTIDE SEQUENCE [LARGE SCALE GENOMIC DNA]</scope>
    <source>
        <strain evidence="3 4">NPDC015755</strain>
    </source>
</reference>
<accession>A0ABW6Y6S0</accession>
<sequence length="181" mass="19310">MAVEPEAFRDFFGSVPTAVAVVTTVGADGRPLGFTCNAFSAVSLDPALLLVCVDERSRTLPALLGSEVFALHLLAAEGGEELARTFAGRSDRKFDGLAWRHGESVPGSPVLREGVLAHAECALESSVRAGDHRLLIGRMERVLVREEARPLLYRRGAFTAWEAPVAETAVEAVTARVGARA</sequence>
<keyword evidence="1 3" id="KW-0560">Oxidoreductase</keyword>
<dbReference type="Pfam" id="PF01613">
    <property type="entry name" value="Flavin_Reduct"/>
    <property type="match status" value="1"/>
</dbReference>
<evidence type="ECO:0000313" key="3">
    <source>
        <dbReference type="EMBL" id="MFF8275510.1"/>
    </source>
</evidence>
<evidence type="ECO:0000256" key="1">
    <source>
        <dbReference type="ARBA" id="ARBA00023002"/>
    </source>
</evidence>
<dbReference type="InterPro" id="IPR012349">
    <property type="entry name" value="Split_barrel_FMN-bd"/>
</dbReference>
<dbReference type="GO" id="GO:0016491">
    <property type="term" value="F:oxidoreductase activity"/>
    <property type="evidence" value="ECO:0007669"/>
    <property type="project" value="UniProtKB-KW"/>
</dbReference>
<dbReference type="RefSeq" id="WP_158994473.1">
    <property type="nucleotide sequence ID" value="NZ_BMTO01000002.1"/>
</dbReference>
<dbReference type="Gene3D" id="2.30.110.10">
    <property type="entry name" value="Electron Transport, Fmn-binding Protein, Chain A"/>
    <property type="match status" value="1"/>
</dbReference>
<dbReference type="EC" id="1.5.1.-" evidence="3"/>
<protein>
    <submittedName>
        <fullName evidence="3">Flavin reductase family protein</fullName>
        <ecNumber evidence="3">1.5.1.-</ecNumber>
    </submittedName>
</protein>
<name>A0ABW6Y6S0_9ACTN</name>
<dbReference type="InterPro" id="IPR002563">
    <property type="entry name" value="Flavin_Rdtase-like_dom"/>
</dbReference>
<keyword evidence="4" id="KW-1185">Reference proteome</keyword>
<dbReference type="InterPro" id="IPR050268">
    <property type="entry name" value="NADH-dep_flavin_reductase"/>
</dbReference>
<dbReference type="PANTHER" id="PTHR30466:SF1">
    <property type="entry name" value="FMN REDUCTASE (NADH) RUTF"/>
    <property type="match status" value="1"/>
</dbReference>